<dbReference type="GO" id="GO:0005524">
    <property type="term" value="F:ATP binding"/>
    <property type="evidence" value="ECO:0007669"/>
    <property type="project" value="InterPro"/>
</dbReference>
<gene>
    <name evidence="3" type="ORF">AMR74_04775</name>
</gene>
<protein>
    <submittedName>
        <fullName evidence="3">ATPase</fullName>
    </submittedName>
</protein>
<evidence type="ECO:0000313" key="4">
    <source>
        <dbReference type="Proteomes" id="UP000037747"/>
    </source>
</evidence>
<dbReference type="PATRIC" id="fig|1705389.3.peg.1277"/>
<proteinExistence type="predicted"/>
<dbReference type="InterPro" id="IPR004256">
    <property type="entry name" value="DUF234"/>
</dbReference>
<dbReference type="InterPro" id="IPR036390">
    <property type="entry name" value="WH_DNA-bd_sf"/>
</dbReference>
<sequence length="468" mass="52998">MPAFVNREQELDRLHELYESGSAELSVVYGRRRMGKTALVVKSIEDRDDAVYHQAAHGTTEQQLDSFIADAATVFPGVNRIRKDWENVLTYLAEQDAVVILDEFPYLVDENEALPSLVQRIWDHEVADTAVTFVLTGSAIGMIHRIALDGSSPLYGRISKRPNGKLEIGPLPFAAAMEFFPNYAPAEQVIAYGVFGGTPEYLRAMDDTQSLQGNITETLLLRDGGLHEEPEDVLYRELDEVDRYFAVLKAMAEGNHKRNEIIQAAGINANSASYYLSRLRELQIIEQEYPVTVDPSRSRNSRYRIRDQLFAFWFRFVHGRSSRYEVFGADAYDELVEPHLPDFVSSSFERLCQRAVLYEYGDAYTFTESPGRWWDTDGREIDIVAPTNGDTLLVGEAKFQQQPTGYDVLAQLEREAPEIEWSPADSDVNYEYVLFSRSGFASSVEEAAEERDDLGLFTVDDVVENLSE</sequence>
<dbReference type="Pfam" id="PF01637">
    <property type="entry name" value="ATPase_2"/>
    <property type="match status" value="1"/>
</dbReference>
<feature type="domain" description="DUF234" evidence="2">
    <location>
        <begin position="313"/>
        <end position="401"/>
    </location>
</feature>
<dbReference type="PANTHER" id="PTHR34704">
    <property type="entry name" value="ATPASE"/>
    <property type="match status" value="1"/>
</dbReference>
<feature type="domain" description="ATPase" evidence="1">
    <location>
        <begin position="4"/>
        <end position="203"/>
    </location>
</feature>
<dbReference type="EMBL" id="LIST01000001">
    <property type="protein sequence ID" value="KOX98209.1"/>
    <property type="molecule type" value="Genomic_DNA"/>
</dbReference>
<evidence type="ECO:0000313" key="3">
    <source>
        <dbReference type="EMBL" id="KOX98209.1"/>
    </source>
</evidence>
<dbReference type="OrthoDB" id="132045at2157"/>
<evidence type="ECO:0000259" key="2">
    <source>
        <dbReference type="Pfam" id="PF03008"/>
    </source>
</evidence>
<name>A0A0M9ASZ3_9EURY</name>
<organism evidence="3 4">
    <name type="scientific">Halorubrum tropicale</name>
    <dbReference type="NCBI Taxonomy" id="1765655"/>
    <lineage>
        <taxon>Archaea</taxon>
        <taxon>Methanobacteriati</taxon>
        <taxon>Methanobacteriota</taxon>
        <taxon>Stenosarchaea group</taxon>
        <taxon>Halobacteria</taxon>
        <taxon>Halobacteriales</taxon>
        <taxon>Haloferacaceae</taxon>
        <taxon>Halorubrum</taxon>
    </lineage>
</organism>
<dbReference type="RefSeq" id="WP_053770894.1">
    <property type="nucleotide sequence ID" value="NZ_LIST01000001.1"/>
</dbReference>
<dbReference type="SUPFAM" id="SSF46785">
    <property type="entry name" value="Winged helix' DNA-binding domain"/>
    <property type="match status" value="1"/>
</dbReference>
<dbReference type="Proteomes" id="UP000037747">
    <property type="component" value="Unassembled WGS sequence"/>
</dbReference>
<dbReference type="InterPro" id="IPR011579">
    <property type="entry name" value="ATPase_dom"/>
</dbReference>
<accession>A0A0M9ASZ3</accession>
<dbReference type="InterPro" id="IPR027417">
    <property type="entry name" value="P-loop_NTPase"/>
</dbReference>
<dbReference type="SUPFAM" id="SSF52540">
    <property type="entry name" value="P-loop containing nucleoside triphosphate hydrolases"/>
    <property type="match status" value="1"/>
</dbReference>
<dbReference type="Pfam" id="PF03008">
    <property type="entry name" value="DUF234"/>
    <property type="match status" value="1"/>
</dbReference>
<comment type="caution">
    <text evidence="3">The sequence shown here is derived from an EMBL/GenBank/DDBJ whole genome shotgun (WGS) entry which is preliminary data.</text>
</comment>
<evidence type="ECO:0000259" key="1">
    <source>
        <dbReference type="Pfam" id="PF01637"/>
    </source>
</evidence>
<dbReference type="AlphaFoldDB" id="A0A0M9ASZ3"/>
<keyword evidence="4" id="KW-1185">Reference proteome</keyword>
<dbReference type="Gene3D" id="3.40.50.300">
    <property type="entry name" value="P-loop containing nucleotide triphosphate hydrolases"/>
    <property type="match status" value="1"/>
</dbReference>
<dbReference type="PANTHER" id="PTHR34704:SF1">
    <property type="entry name" value="ATPASE"/>
    <property type="match status" value="1"/>
</dbReference>
<reference evidence="3 4" key="1">
    <citation type="submission" date="2015-08" db="EMBL/GenBank/DDBJ databases">
        <title>Genomes of Isolates from Cabo Rojo, PR.</title>
        <authorList>
            <person name="Sanchez-Nieves R.L."/>
            <person name="Montalvo-Rodriguez R."/>
        </authorList>
    </citation>
    <scope>NUCLEOTIDE SEQUENCE [LARGE SCALE GENOMIC DNA]</scope>
    <source>
        <strain evidence="3 4">5</strain>
    </source>
</reference>